<evidence type="ECO:0000313" key="2">
    <source>
        <dbReference type="EMBL" id="MBM3331050.1"/>
    </source>
</evidence>
<reference evidence="2" key="1">
    <citation type="submission" date="2019-03" db="EMBL/GenBank/DDBJ databases">
        <title>Lake Tanganyika Metagenome-Assembled Genomes (MAGs).</title>
        <authorList>
            <person name="Tran P."/>
        </authorList>
    </citation>
    <scope>NUCLEOTIDE SEQUENCE</scope>
    <source>
        <strain evidence="2">K_DeepCast_150m_m2_040</strain>
    </source>
</reference>
<gene>
    <name evidence="2" type="ORF">FJY68_04260</name>
</gene>
<evidence type="ECO:0000256" key="1">
    <source>
        <dbReference type="SAM" id="MobiDB-lite"/>
    </source>
</evidence>
<dbReference type="AlphaFoldDB" id="A0A938BQW7"/>
<proteinExistence type="predicted"/>
<protein>
    <submittedName>
        <fullName evidence="2">Uncharacterized protein</fullName>
    </submittedName>
</protein>
<dbReference type="EMBL" id="VGIR01000017">
    <property type="protein sequence ID" value="MBM3331050.1"/>
    <property type="molecule type" value="Genomic_DNA"/>
</dbReference>
<organism evidence="2 3">
    <name type="scientific">candidate division WOR-3 bacterium</name>
    <dbReference type="NCBI Taxonomy" id="2052148"/>
    <lineage>
        <taxon>Bacteria</taxon>
        <taxon>Bacteria division WOR-3</taxon>
    </lineage>
</organism>
<sequence length="335" mass="35926">MCSAPEFLSMESGESSCQAAVVLSERGDTRVVAAVDDVGAITLIGCPAQLTRDALTTVCQEVLVFTGRLWRMAPQEFSSVIEKRLGQSLDDYFSSRIPIGWSEKGFLSGLGRSLEHGRFPVVLLVTDSSPEVEQAVAHLRTFNLAVKPLGVELYESSGVEIMMPRVLELLESGPQEEREPVRPASRPVPSQPRTPPRPQPSTAGPEVTESEPQAGPAQDTPPWSEEPVLSDKEAEPAYVDQEVEAGEPALTPLSEPAVVRKPPWANEPPSARDVIPPPVQSRPVSAAPPPAPKPAATRPGWDGAMPGVMAGRRPTRRPPEGSGTPKGHEQASGRR</sequence>
<accession>A0A938BQW7</accession>
<comment type="caution">
    <text evidence="2">The sequence shown here is derived from an EMBL/GenBank/DDBJ whole genome shotgun (WGS) entry which is preliminary data.</text>
</comment>
<feature type="region of interest" description="Disordered" evidence="1">
    <location>
        <begin position="171"/>
        <end position="335"/>
    </location>
</feature>
<evidence type="ECO:0000313" key="3">
    <source>
        <dbReference type="Proteomes" id="UP000779900"/>
    </source>
</evidence>
<feature type="compositionally biased region" description="Basic and acidic residues" evidence="1">
    <location>
        <begin position="326"/>
        <end position="335"/>
    </location>
</feature>
<dbReference type="Proteomes" id="UP000779900">
    <property type="component" value="Unassembled WGS sequence"/>
</dbReference>
<feature type="compositionally biased region" description="Pro residues" evidence="1">
    <location>
        <begin position="189"/>
        <end position="199"/>
    </location>
</feature>
<name>A0A938BQW7_UNCW3</name>
<feature type="compositionally biased region" description="Pro residues" evidence="1">
    <location>
        <begin position="275"/>
        <end position="293"/>
    </location>
</feature>